<keyword evidence="3" id="KW-0408">Iron</keyword>
<keyword evidence="7" id="KW-1185">Reference proteome</keyword>
<dbReference type="AlphaFoldDB" id="A0A561Q0V8"/>
<dbReference type="PANTHER" id="PTHR42988">
    <property type="entry name" value="PHOSPHOHYDROLASE"/>
    <property type="match status" value="1"/>
</dbReference>
<organism evidence="6 7">
    <name type="scientific">Neorhizobium alkalisoli</name>
    <dbReference type="NCBI Taxonomy" id="528178"/>
    <lineage>
        <taxon>Bacteria</taxon>
        <taxon>Pseudomonadati</taxon>
        <taxon>Pseudomonadota</taxon>
        <taxon>Alphaproteobacteria</taxon>
        <taxon>Hyphomicrobiales</taxon>
        <taxon>Rhizobiaceae</taxon>
        <taxon>Rhizobium/Agrobacterium group</taxon>
        <taxon>Neorhizobium</taxon>
    </lineage>
</organism>
<comment type="caution">
    <text evidence="6">The sequence shown here is derived from an EMBL/GenBank/DDBJ whole genome shotgun (WGS) entry which is preliminary data.</text>
</comment>
<dbReference type="PANTHER" id="PTHR42988:SF2">
    <property type="entry name" value="CYCLIC NUCLEOTIDE PHOSPHODIESTERASE CBUA0032-RELATED"/>
    <property type="match status" value="1"/>
</dbReference>
<evidence type="ECO:0000256" key="2">
    <source>
        <dbReference type="ARBA" id="ARBA00022801"/>
    </source>
</evidence>
<gene>
    <name evidence="6" type="ORF">FHW37_11620</name>
</gene>
<dbReference type="GO" id="GO:0016787">
    <property type="term" value="F:hydrolase activity"/>
    <property type="evidence" value="ECO:0007669"/>
    <property type="project" value="UniProtKB-KW"/>
</dbReference>
<dbReference type="InterPro" id="IPR004843">
    <property type="entry name" value="Calcineurin-like_PHP"/>
</dbReference>
<evidence type="ECO:0000256" key="3">
    <source>
        <dbReference type="ARBA" id="ARBA00023004"/>
    </source>
</evidence>
<keyword evidence="2" id="KW-0378">Hydrolase</keyword>
<dbReference type="Proteomes" id="UP000320653">
    <property type="component" value="Unassembled WGS sequence"/>
</dbReference>
<accession>A0A561Q0V8</accession>
<evidence type="ECO:0000256" key="4">
    <source>
        <dbReference type="ARBA" id="ARBA00025742"/>
    </source>
</evidence>
<keyword evidence="1" id="KW-0479">Metal-binding</keyword>
<dbReference type="RefSeq" id="WP_145643393.1">
    <property type="nucleotide sequence ID" value="NZ_VIWP01000016.1"/>
</dbReference>
<dbReference type="Pfam" id="PF00149">
    <property type="entry name" value="Metallophos"/>
    <property type="match status" value="1"/>
</dbReference>
<reference evidence="6 7" key="1">
    <citation type="submission" date="2019-06" db="EMBL/GenBank/DDBJ databases">
        <title>Sorghum-associated microbial communities from plants grown in Nebraska, USA.</title>
        <authorList>
            <person name="Schachtman D."/>
        </authorList>
    </citation>
    <scope>NUCLEOTIDE SEQUENCE [LARGE SCALE GENOMIC DNA]</scope>
    <source>
        <strain evidence="6 7">1225</strain>
    </source>
</reference>
<dbReference type="InterPro" id="IPR050884">
    <property type="entry name" value="CNP_phosphodiesterase-III"/>
</dbReference>
<dbReference type="Gene3D" id="3.60.21.10">
    <property type="match status" value="1"/>
</dbReference>
<dbReference type="InterPro" id="IPR029052">
    <property type="entry name" value="Metallo-depent_PP-like"/>
</dbReference>
<evidence type="ECO:0000313" key="6">
    <source>
        <dbReference type="EMBL" id="TWF44016.1"/>
    </source>
</evidence>
<name>A0A561Q0V8_9HYPH</name>
<evidence type="ECO:0000259" key="5">
    <source>
        <dbReference type="Pfam" id="PF00149"/>
    </source>
</evidence>
<evidence type="ECO:0000256" key="1">
    <source>
        <dbReference type="ARBA" id="ARBA00022723"/>
    </source>
</evidence>
<feature type="domain" description="Calcineurin-like phosphoesterase" evidence="5">
    <location>
        <begin position="8"/>
        <end position="201"/>
    </location>
</feature>
<dbReference type="OrthoDB" id="651281at2"/>
<dbReference type="GO" id="GO:0046872">
    <property type="term" value="F:metal ion binding"/>
    <property type="evidence" value="ECO:0007669"/>
    <property type="project" value="UniProtKB-KW"/>
</dbReference>
<sequence>MYSDRLLKLVVMSDLHLLPEGQLKNSLDTAERLERAFADVMAYHADADLVVFAGDIADKADVEAYQAFEVARAKLPLRQRVMLGNHDNRNVYLQHAVDPMVDEHGFIEGVADIKGHRIVMLDTSEPGMQSRLCEKRLDWLAARLDEARAAGLKVILLLHHNPVALQMPVDTYRLGEPQKLLDVLKRSGAEIIQILAGHCHIQTAGSWGGYPCATIVGNAHRAGQFLRPRLGQQPCYEGPAQYAAILSDGLNCALHFHNYVEFDPEIPASYFPRKLDQPYEKVD</sequence>
<evidence type="ECO:0000313" key="7">
    <source>
        <dbReference type="Proteomes" id="UP000320653"/>
    </source>
</evidence>
<dbReference type="EMBL" id="VIWP01000016">
    <property type="protein sequence ID" value="TWF44016.1"/>
    <property type="molecule type" value="Genomic_DNA"/>
</dbReference>
<comment type="similarity">
    <text evidence="4">Belongs to the cyclic nucleotide phosphodiesterase class-III family.</text>
</comment>
<proteinExistence type="inferred from homology"/>
<dbReference type="SUPFAM" id="SSF56300">
    <property type="entry name" value="Metallo-dependent phosphatases"/>
    <property type="match status" value="1"/>
</dbReference>
<protein>
    <submittedName>
        <fullName evidence="6">3',5'-cyclic AMP phosphodiesterase CpdA</fullName>
    </submittedName>
</protein>